<accession>A0ACC6AMT2</accession>
<sequence>MRMTRRDFLSASAACAAGMSIGRARAAALPRDADVVVIGAGAAGIAAARRVQAANRTVLVLEAAGRIGGRCHTDTGTFGTPFDRGARWLFEPDTNPIIRLARSAGMEVFPSPLGQKIRIGRRNARAGETEQFLAALMRARRAVGEAARGKVDVACASVLPEDLDVWAGTIDFILGASATGKDLKDLSVMDRASAPERNAAIDCRQGLGVLLATLGQAVPVSLSTPVSGVTWTGRSLRVETSAGRVDARAVIVTVSVNVLTSGHIRFTPELPKRQLDAAARLSLGSYDRIALWLPDNPLGLGPGETMIEQSSDGKTALLVANAHGSSLCTVDIAGGFGRDLSAQGTSAMTAFATEWLTKLFGSDAAAAVKQSAATRWNADPHVLGAMSAAEPGGHPSRKILMEPLGNLFLAGEAAHETLWGTVNGAWESGERAADAALRKIGGSKEKEPAQPPASKHKQSRPRRQTPSRRGNDAFGFPLPR</sequence>
<dbReference type="EMBL" id="JALJZS010000002">
    <property type="protein sequence ID" value="MCP2000280.1"/>
    <property type="molecule type" value="Genomic_DNA"/>
</dbReference>
<comment type="caution">
    <text evidence="1">The sequence shown here is derived from an EMBL/GenBank/DDBJ whole genome shotgun (WGS) entry which is preliminary data.</text>
</comment>
<organism evidence="1 2">
    <name type="scientific">Nitrobacter winogradskyi</name>
    <name type="common">Nitrobacter agilis</name>
    <dbReference type="NCBI Taxonomy" id="913"/>
    <lineage>
        <taxon>Bacteria</taxon>
        <taxon>Pseudomonadati</taxon>
        <taxon>Pseudomonadota</taxon>
        <taxon>Alphaproteobacteria</taxon>
        <taxon>Hyphomicrobiales</taxon>
        <taxon>Nitrobacteraceae</taxon>
        <taxon>Nitrobacter</taxon>
    </lineage>
</organism>
<protein>
    <submittedName>
        <fullName evidence="1">Monoamine oxidase</fullName>
    </submittedName>
</protein>
<dbReference type="Proteomes" id="UP001205486">
    <property type="component" value="Unassembled WGS sequence"/>
</dbReference>
<proteinExistence type="predicted"/>
<name>A0ACC6AMT2_NITWI</name>
<evidence type="ECO:0000313" key="2">
    <source>
        <dbReference type="Proteomes" id="UP001205486"/>
    </source>
</evidence>
<reference evidence="1" key="1">
    <citation type="submission" date="2022-03" db="EMBL/GenBank/DDBJ databases">
        <title>Interactions between chemoautotrophic and heterotrophic bacteria.</title>
        <authorList>
            <person name="Santoro A."/>
        </authorList>
    </citation>
    <scope>NUCLEOTIDE SEQUENCE</scope>
    <source>
        <strain evidence="1">Nb-106</strain>
    </source>
</reference>
<evidence type="ECO:0000313" key="1">
    <source>
        <dbReference type="EMBL" id="MCP2000280.1"/>
    </source>
</evidence>
<keyword evidence="2" id="KW-1185">Reference proteome</keyword>
<gene>
    <name evidence="1" type="ORF">J2S34_002728</name>
</gene>